<name>A0A6J6XAN8_9ZZZZ</name>
<dbReference type="EMBL" id="CAFAAH010000055">
    <property type="protein sequence ID" value="CAB4792336.1"/>
    <property type="molecule type" value="Genomic_DNA"/>
</dbReference>
<proteinExistence type="predicted"/>
<sequence>MYDIIGLVIAHSNLFENDFALLIYVSSVKRGRPDNIGKHVDRKLKVHIWNANIETCEFMRGESIHVSTDGLNFLRDLDSGATTRSLET</sequence>
<dbReference type="AlphaFoldDB" id="A0A6J6XAN8"/>
<organism evidence="1">
    <name type="scientific">freshwater metagenome</name>
    <dbReference type="NCBI Taxonomy" id="449393"/>
    <lineage>
        <taxon>unclassified sequences</taxon>
        <taxon>metagenomes</taxon>
        <taxon>ecological metagenomes</taxon>
    </lineage>
</organism>
<reference evidence="1" key="1">
    <citation type="submission" date="2020-05" db="EMBL/GenBank/DDBJ databases">
        <authorList>
            <person name="Chiriac C."/>
            <person name="Salcher M."/>
            <person name="Ghai R."/>
            <person name="Kavagutti S V."/>
        </authorList>
    </citation>
    <scope>NUCLEOTIDE SEQUENCE</scope>
</reference>
<gene>
    <name evidence="1" type="ORF">UFOPK2996_00566</name>
</gene>
<protein>
    <submittedName>
        <fullName evidence="1">Unannotated protein</fullName>
    </submittedName>
</protein>
<accession>A0A6J6XAN8</accession>
<evidence type="ECO:0000313" key="1">
    <source>
        <dbReference type="EMBL" id="CAB4792336.1"/>
    </source>
</evidence>